<dbReference type="RefSeq" id="WP_123125122.1">
    <property type="nucleotide sequence ID" value="NZ_RJJD01000001.1"/>
</dbReference>
<dbReference type="InterPro" id="IPR009057">
    <property type="entry name" value="Homeodomain-like_sf"/>
</dbReference>
<proteinExistence type="predicted"/>
<comment type="caution">
    <text evidence="1">The sequence shown here is derived from an EMBL/GenBank/DDBJ whole genome shotgun (WGS) entry which is preliminary data.</text>
</comment>
<dbReference type="Gene3D" id="1.10.357.10">
    <property type="entry name" value="Tetracycline Repressor, domain 2"/>
    <property type="match status" value="1"/>
</dbReference>
<dbReference type="OrthoDB" id="881297at2"/>
<dbReference type="Proteomes" id="UP000272117">
    <property type="component" value="Unassembled WGS sequence"/>
</dbReference>
<dbReference type="InterPro" id="IPR036271">
    <property type="entry name" value="Tet_transcr_reg_TetR-rel_C_sf"/>
</dbReference>
<keyword evidence="2" id="KW-1185">Reference proteome</keyword>
<evidence type="ECO:0000313" key="2">
    <source>
        <dbReference type="Proteomes" id="UP000272117"/>
    </source>
</evidence>
<evidence type="ECO:0008006" key="3">
    <source>
        <dbReference type="Google" id="ProtNLM"/>
    </source>
</evidence>
<protein>
    <recommendedName>
        <fullName evidence="3">TetR/AcrR family transcriptional regulator</fullName>
    </recommendedName>
</protein>
<reference evidence="1 2" key="1">
    <citation type="submission" date="2018-11" db="EMBL/GenBank/DDBJ databases">
        <title>Rufibacter latericius sp. nov., isolated from water in Baiyang Lake.</title>
        <authorList>
            <person name="Yang Y."/>
        </authorList>
    </citation>
    <scope>NUCLEOTIDE SEQUENCE [LARGE SCALE GENOMIC DNA]</scope>
    <source>
        <strain evidence="1 2">R-22-1c-1</strain>
    </source>
</reference>
<gene>
    <name evidence="1" type="ORF">EFB08_01405</name>
</gene>
<organism evidence="1 2">
    <name type="scientific">Rufibacter latericius</name>
    <dbReference type="NCBI Taxonomy" id="2487040"/>
    <lineage>
        <taxon>Bacteria</taxon>
        <taxon>Pseudomonadati</taxon>
        <taxon>Bacteroidota</taxon>
        <taxon>Cytophagia</taxon>
        <taxon>Cytophagales</taxon>
        <taxon>Hymenobacteraceae</taxon>
        <taxon>Rufibacter</taxon>
    </lineage>
</organism>
<dbReference type="SUPFAM" id="SSF48498">
    <property type="entry name" value="Tetracyclin repressor-like, C-terminal domain"/>
    <property type="match status" value="1"/>
</dbReference>
<dbReference type="AlphaFoldDB" id="A0A3M9N2G8"/>
<evidence type="ECO:0000313" key="1">
    <source>
        <dbReference type="EMBL" id="RNI31218.1"/>
    </source>
</evidence>
<sequence>MSRGIEAVSTENLLEALEISRGTLMEIASSKEQLVRHCINHSLKVRQQEVDRVMAEAEHPLVAFLQLLQLSVEEVRSFSPAYVQDLRDFYPHSWARLELFMRSLSRDYLTPLLEECIAQGYLQQDLPPEMVVRLFLHQLHGLLNPQLFPPSAFDYQQLFRIVVVYHLRGCATPLGQARIEAYANSMKA</sequence>
<dbReference type="EMBL" id="RJJD01000001">
    <property type="protein sequence ID" value="RNI31218.1"/>
    <property type="molecule type" value="Genomic_DNA"/>
</dbReference>
<name>A0A3M9N2G8_9BACT</name>
<accession>A0A3M9N2G8</accession>
<dbReference type="SUPFAM" id="SSF46689">
    <property type="entry name" value="Homeodomain-like"/>
    <property type="match status" value="1"/>
</dbReference>